<feature type="compositionally biased region" description="Gly residues" evidence="2">
    <location>
        <begin position="393"/>
        <end position="412"/>
    </location>
</feature>
<dbReference type="AlphaFoldDB" id="A0A3S9M5U8"/>
<feature type="region of interest" description="Disordered" evidence="2">
    <location>
        <begin position="393"/>
        <end position="513"/>
    </location>
</feature>
<dbReference type="InterPro" id="IPR043129">
    <property type="entry name" value="ATPase_NBD"/>
</dbReference>
<reference evidence="3 4" key="1">
    <citation type="journal article" date="2019" name="Int. J. Syst. Evol. Microbiol.">
        <title>Streptomyces cyaneochromogenes sp. nov., a blue pigment-producing actinomycete from manganese-contaminated soil.</title>
        <authorList>
            <person name="Tang X."/>
            <person name="Zhao J."/>
            <person name="Li K."/>
            <person name="Chen Z."/>
            <person name="Sun Y."/>
            <person name="Gao J."/>
        </authorList>
    </citation>
    <scope>NUCLEOTIDE SEQUENCE [LARGE SCALE GENOMIC DNA]</scope>
    <source>
        <strain evidence="3 4">MK-45</strain>
    </source>
</reference>
<dbReference type="EMBL" id="CP034539">
    <property type="protein sequence ID" value="AZQ34548.1"/>
    <property type="molecule type" value="Genomic_DNA"/>
</dbReference>
<feature type="region of interest" description="Disordered" evidence="2">
    <location>
        <begin position="1"/>
        <end position="30"/>
    </location>
</feature>
<evidence type="ECO:0000256" key="2">
    <source>
        <dbReference type="SAM" id="MobiDB-lite"/>
    </source>
</evidence>
<dbReference type="KEGG" id="scya:EJ357_14580"/>
<dbReference type="PANTHER" id="PTHR18964:SF149">
    <property type="entry name" value="BIFUNCTIONAL UDP-N-ACETYLGLUCOSAMINE 2-EPIMERASE_N-ACETYLMANNOSAMINE KINASE"/>
    <property type="match status" value="1"/>
</dbReference>
<dbReference type="InterPro" id="IPR000600">
    <property type="entry name" value="ROK"/>
</dbReference>
<gene>
    <name evidence="3" type="ORF">EJ357_14580</name>
</gene>
<comment type="similarity">
    <text evidence="1">Belongs to the ROK (NagC/XylR) family.</text>
</comment>
<dbReference type="PANTHER" id="PTHR18964">
    <property type="entry name" value="ROK (REPRESSOR, ORF, KINASE) FAMILY"/>
    <property type="match status" value="1"/>
</dbReference>
<dbReference type="SUPFAM" id="SSF53067">
    <property type="entry name" value="Actin-like ATPase domain"/>
    <property type="match status" value="1"/>
</dbReference>
<dbReference type="Gene3D" id="3.30.420.40">
    <property type="match status" value="1"/>
</dbReference>
<evidence type="ECO:0000256" key="1">
    <source>
        <dbReference type="ARBA" id="ARBA00006479"/>
    </source>
</evidence>
<sequence>MTTETTGRGTGVGTGLGTGPESGLDTGLEGGGDISVVDVGGTRLRRGVWSAERGVRDLVDGPSPSVRTHPGLSVRELRNRMVDALCAAVAPGAGRAGVSFGAALDHRTGTVYASAPLWGAHTEPFDLLGALRAARPEVDWHLVNDVTAALLHAAAAPRRRTLRKLLLVTVSTGIACRTLDLRTGTVPVDDCGLQGEIGHLPAAIPATPVPTATPGAPAPAAVPSPLLPAKLRPVCDCGEPGHVAAYASGPGIRRLAGLMRARDGERWAASALGRAGEEAGFEGALREALDAGDATAEALLAAATEPLADVLRTALCLDPELDEIVLTGGVAYGLGDHLRRALLTHLTRTGLYLTADRSPDWAARRVTAARPGEADPLIGAGIAAGGGLPGWGREGGGAGAGSVAGGHMGGSHTGDSHMGGPHMGGRHTGGRHMADPHTGGPHTDGPHTADPHTGGPHTGGPHTADPHTSRPHTGGPHMTDPHTAGRPTDDDCPAVPAHATPGPTGPLPAGAPR</sequence>
<dbReference type="Pfam" id="PF00480">
    <property type="entry name" value="ROK"/>
    <property type="match status" value="1"/>
</dbReference>
<evidence type="ECO:0000313" key="3">
    <source>
        <dbReference type="EMBL" id="AZQ34548.1"/>
    </source>
</evidence>
<feature type="compositionally biased region" description="Pro residues" evidence="2">
    <location>
        <begin position="503"/>
        <end position="513"/>
    </location>
</feature>
<protein>
    <submittedName>
        <fullName evidence="3">ROK family protein</fullName>
    </submittedName>
</protein>
<feature type="compositionally biased region" description="Gly residues" evidence="2">
    <location>
        <begin position="8"/>
        <end position="20"/>
    </location>
</feature>
<feature type="compositionally biased region" description="Low complexity" evidence="2">
    <location>
        <begin position="493"/>
        <end position="502"/>
    </location>
</feature>
<accession>A0A3S9M5U8</accession>
<feature type="compositionally biased region" description="Low complexity" evidence="2">
    <location>
        <begin position="451"/>
        <end position="463"/>
    </location>
</feature>
<name>A0A3S9M5U8_9ACTN</name>
<organism evidence="3 4">
    <name type="scientific">Streptomyces cyaneochromogenes</name>
    <dbReference type="NCBI Taxonomy" id="2496836"/>
    <lineage>
        <taxon>Bacteria</taxon>
        <taxon>Bacillati</taxon>
        <taxon>Actinomycetota</taxon>
        <taxon>Actinomycetes</taxon>
        <taxon>Kitasatosporales</taxon>
        <taxon>Streptomycetaceae</taxon>
        <taxon>Streptomyces</taxon>
    </lineage>
</organism>
<dbReference type="OrthoDB" id="9797931at2"/>
<keyword evidence="4" id="KW-1185">Reference proteome</keyword>
<proteinExistence type="inferred from homology"/>
<dbReference type="Proteomes" id="UP000280298">
    <property type="component" value="Chromosome"/>
</dbReference>
<evidence type="ECO:0000313" key="4">
    <source>
        <dbReference type="Proteomes" id="UP000280298"/>
    </source>
</evidence>
<dbReference type="RefSeq" id="WP_126392026.1">
    <property type="nucleotide sequence ID" value="NZ_CP034539.1"/>
</dbReference>